<feature type="compositionally biased region" description="Basic and acidic residues" evidence="1">
    <location>
        <begin position="203"/>
        <end position="221"/>
    </location>
</feature>
<accession>A0A430LMP5</accession>
<dbReference type="PANTHER" id="PTHR34117:SF1">
    <property type="entry name" value="STYLE CELL-CYCLE INHIBITOR 1"/>
    <property type="match status" value="1"/>
</dbReference>
<sequence>MNSEPLLYRHLDTVLLSRAPYQPIIDLEECKRYRHCSEKGLAMDYRSRIRERSPRREHNSRDRRDRRNRDSRSRSPSHKRTKTSSSRHERNSTEPSGHHHSSSSSRHNRHRAPTVTTLPFDARQLSKKGDLGAFRPLFADYLDLQKQKDIEEMDEREVRGRWKSFVGKWNRGELAEGWYDPEMFARITAQNQGASSRASHLTARRDEREEKADDDVKGRDENSEEEEEDDDDYGPTLPTSDNTRRSGPGIPTLQDLSLRAEQAEEEKQASIADLRALRKVDRKTQLERLDELIPRAEPGTRERKLEKRAEVSEKMRSFRDKSPGAMEASTERELMGGGDSLEEYKQAKQREQRRKTEREIRREEVERAKREEIEERRRAWREREEGTIGMLKELARQRFG</sequence>
<protein>
    <recommendedName>
        <fullName evidence="4">RNA helicase HEL117</fullName>
    </recommendedName>
</protein>
<feature type="compositionally biased region" description="Basic residues" evidence="1">
    <location>
        <begin position="98"/>
        <end position="112"/>
    </location>
</feature>
<feature type="region of interest" description="Disordered" evidence="1">
    <location>
        <begin position="190"/>
        <end position="269"/>
    </location>
</feature>
<proteinExistence type="predicted"/>
<dbReference type="EMBL" id="MIKF01000134">
    <property type="protein sequence ID" value="RTE76999.1"/>
    <property type="molecule type" value="Genomic_DNA"/>
</dbReference>
<evidence type="ECO:0000256" key="1">
    <source>
        <dbReference type="SAM" id="MobiDB-lite"/>
    </source>
</evidence>
<comment type="caution">
    <text evidence="2">The sequence shown here is derived from an EMBL/GenBank/DDBJ whole genome shotgun (WGS) entry which is preliminary data.</text>
</comment>
<reference evidence="2 3" key="1">
    <citation type="submission" date="2017-06" db="EMBL/GenBank/DDBJ databases">
        <title>Comparative genomic analysis of Ambrosia Fusariam Clade fungi.</title>
        <authorList>
            <person name="Stajich J.E."/>
            <person name="Carrillo J."/>
            <person name="Kijimoto T."/>
            <person name="Eskalen A."/>
            <person name="O'Donnell K."/>
            <person name="Kasson M."/>
        </authorList>
    </citation>
    <scope>NUCLEOTIDE SEQUENCE [LARGE SCALE GENOMIC DNA]</scope>
    <source>
        <strain evidence="2 3">UCR1854</strain>
    </source>
</reference>
<evidence type="ECO:0000313" key="2">
    <source>
        <dbReference type="EMBL" id="RTE76999.1"/>
    </source>
</evidence>
<feature type="region of interest" description="Disordered" evidence="1">
    <location>
        <begin position="292"/>
        <end position="367"/>
    </location>
</feature>
<dbReference type="AlphaFoldDB" id="A0A430LMP5"/>
<evidence type="ECO:0000313" key="3">
    <source>
        <dbReference type="Proteomes" id="UP000287124"/>
    </source>
</evidence>
<organism evidence="2 3">
    <name type="scientific">Fusarium euwallaceae</name>
    <dbReference type="NCBI Taxonomy" id="1147111"/>
    <lineage>
        <taxon>Eukaryota</taxon>
        <taxon>Fungi</taxon>
        <taxon>Dikarya</taxon>
        <taxon>Ascomycota</taxon>
        <taxon>Pezizomycotina</taxon>
        <taxon>Sordariomycetes</taxon>
        <taxon>Hypocreomycetidae</taxon>
        <taxon>Hypocreales</taxon>
        <taxon>Nectriaceae</taxon>
        <taxon>Fusarium</taxon>
        <taxon>Fusarium solani species complex</taxon>
    </lineage>
</organism>
<name>A0A430LMP5_9HYPO</name>
<evidence type="ECO:0008006" key="4">
    <source>
        <dbReference type="Google" id="ProtNLM"/>
    </source>
</evidence>
<keyword evidence="3" id="KW-1185">Reference proteome</keyword>
<feature type="compositionally biased region" description="Basic and acidic residues" evidence="1">
    <location>
        <begin position="342"/>
        <end position="367"/>
    </location>
</feature>
<feature type="region of interest" description="Disordered" evidence="1">
    <location>
        <begin position="47"/>
        <end position="121"/>
    </location>
</feature>
<feature type="compositionally biased region" description="Polar residues" evidence="1">
    <location>
        <begin position="190"/>
        <end position="199"/>
    </location>
</feature>
<gene>
    <name evidence="2" type="ORF">BHE90_008506</name>
</gene>
<feature type="compositionally biased region" description="Basic and acidic residues" evidence="1">
    <location>
        <begin position="47"/>
        <end position="73"/>
    </location>
</feature>
<dbReference type="InterPro" id="IPR044688">
    <property type="entry name" value="SCI-1-like"/>
</dbReference>
<dbReference type="PANTHER" id="PTHR34117">
    <property type="entry name" value="STYLE CELL-CYCLE INHIBITOR 1"/>
    <property type="match status" value="1"/>
</dbReference>
<feature type="compositionally biased region" description="Acidic residues" evidence="1">
    <location>
        <begin position="222"/>
        <end position="233"/>
    </location>
</feature>
<dbReference type="Proteomes" id="UP000287124">
    <property type="component" value="Unassembled WGS sequence"/>
</dbReference>
<feature type="compositionally biased region" description="Basic and acidic residues" evidence="1">
    <location>
        <begin position="292"/>
        <end position="322"/>
    </location>
</feature>